<evidence type="ECO:0000256" key="4">
    <source>
        <dbReference type="ARBA" id="ARBA00022833"/>
    </source>
</evidence>
<keyword evidence="2 10" id="KW-0479">Metal-binding</keyword>
<keyword evidence="4 10" id="KW-0862">Zinc</keyword>
<dbReference type="CDD" id="cd09367">
    <property type="entry name" value="LIM1_Lhx1_Lhx5"/>
    <property type="match status" value="1"/>
</dbReference>
<dbReference type="FunFam" id="1.10.10.60:FF:000075">
    <property type="entry name" value="LIM/homeobox protein Lhx1"/>
    <property type="match status" value="1"/>
</dbReference>
<dbReference type="EMBL" id="CAEY01000778">
    <property type="status" value="NOT_ANNOTATED_CDS"/>
    <property type="molecule type" value="Genomic_DNA"/>
</dbReference>
<keyword evidence="3" id="KW-0677">Repeat</keyword>
<evidence type="ECO:0000259" key="14">
    <source>
        <dbReference type="PROSITE" id="PS50071"/>
    </source>
</evidence>
<name>T1JUG1_TETUR</name>
<keyword evidence="8 9" id="KW-0539">Nucleus</keyword>
<dbReference type="SMART" id="SM00132">
    <property type="entry name" value="LIM"/>
    <property type="match status" value="2"/>
</dbReference>
<dbReference type="PANTHER" id="PTHR24208:SF105">
    <property type="entry name" value="DLIM1"/>
    <property type="match status" value="1"/>
</dbReference>
<proteinExistence type="predicted"/>
<dbReference type="PROSITE" id="PS50071">
    <property type="entry name" value="HOMEOBOX_2"/>
    <property type="match status" value="1"/>
</dbReference>
<dbReference type="PANTHER" id="PTHR24208">
    <property type="entry name" value="LIM/HOMEOBOX PROTEIN LHX"/>
    <property type="match status" value="1"/>
</dbReference>
<dbReference type="FunFam" id="2.10.110.10:FF:000006">
    <property type="entry name" value="LIM homeobox transcription factor 1-beta"/>
    <property type="match status" value="1"/>
</dbReference>
<dbReference type="SMART" id="SM00389">
    <property type="entry name" value="HOX"/>
    <property type="match status" value="1"/>
</dbReference>
<dbReference type="PROSITE" id="PS00478">
    <property type="entry name" value="LIM_DOMAIN_1"/>
    <property type="match status" value="2"/>
</dbReference>
<keyword evidence="5 10" id="KW-0440">LIM domain</keyword>
<evidence type="ECO:0000256" key="5">
    <source>
        <dbReference type="ARBA" id="ARBA00023038"/>
    </source>
</evidence>
<evidence type="ECO:0000313" key="16">
    <source>
        <dbReference type="Proteomes" id="UP000015104"/>
    </source>
</evidence>
<feature type="compositionally biased region" description="Polar residues" evidence="12">
    <location>
        <begin position="224"/>
        <end position="237"/>
    </location>
</feature>
<dbReference type="CDD" id="cd00086">
    <property type="entry name" value="homeodomain"/>
    <property type="match status" value="1"/>
</dbReference>
<feature type="domain" description="Homeobox" evidence="14">
    <location>
        <begin position="260"/>
        <end position="320"/>
    </location>
</feature>
<evidence type="ECO:0000256" key="2">
    <source>
        <dbReference type="ARBA" id="ARBA00022723"/>
    </source>
</evidence>
<evidence type="ECO:0000256" key="3">
    <source>
        <dbReference type="ARBA" id="ARBA00022737"/>
    </source>
</evidence>
<evidence type="ECO:0000256" key="7">
    <source>
        <dbReference type="ARBA" id="ARBA00023155"/>
    </source>
</evidence>
<dbReference type="GO" id="GO:0000977">
    <property type="term" value="F:RNA polymerase II transcription regulatory region sequence-specific DNA binding"/>
    <property type="evidence" value="ECO:0007669"/>
    <property type="project" value="TreeGrafter"/>
</dbReference>
<dbReference type="AlphaFoldDB" id="T1JUG1"/>
<evidence type="ECO:0000256" key="1">
    <source>
        <dbReference type="ARBA" id="ARBA00004123"/>
    </source>
</evidence>
<dbReference type="STRING" id="32264.T1JUG1"/>
<keyword evidence="6 9" id="KW-0238">DNA-binding</keyword>
<dbReference type="GO" id="GO:0030182">
    <property type="term" value="P:neuron differentiation"/>
    <property type="evidence" value="ECO:0007669"/>
    <property type="project" value="TreeGrafter"/>
</dbReference>
<feature type="region of interest" description="Disordered" evidence="12">
    <location>
        <begin position="178"/>
        <end position="247"/>
    </location>
</feature>
<evidence type="ECO:0000256" key="8">
    <source>
        <dbReference type="ARBA" id="ARBA00023242"/>
    </source>
</evidence>
<protein>
    <submittedName>
        <fullName evidence="15">Uncharacterized protein</fullName>
    </submittedName>
</protein>
<evidence type="ECO:0000256" key="6">
    <source>
        <dbReference type="ARBA" id="ARBA00023125"/>
    </source>
</evidence>
<dbReference type="InterPro" id="IPR050453">
    <property type="entry name" value="LIM_Homeobox_TF"/>
</dbReference>
<dbReference type="InterPro" id="IPR049618">
    <property type="entry name" value="Lhx1/5_LIM1"/>
</dbReference>
<feature type="region of interest" description="Disordered" evidence="12">
    <location>
        <begin position="131"/>
        <end position="153"/>
    </location>
</feature>
<dbReference type="Pfam" id="PF00412">
    <property type="entry name" value="LIM"/>
    <property type="match status" value="2"/>
</dbReference>
<dbReference type="InterPro" id="IPR001781">
    <property type="entry name" value="Znf_LIM"/>
</dbReference>
<dbReference type="InterPro" id="IPR009057">
    <property type="entry name" value="Homeodomain-like_sf"/>
</dbReference>
<dbReference type="Gene3D" id="1.10.10.60">
    <property type="entry name" value="Homeodomain-like"/>
    <property type="match status" value="1"/>
</dbReference>
<feature type="domain" description="LIM zinc-binding" evidence="13">
    <location>
        <begin position="63"/>
        <end position="125"/>
    </location>
</feature>
<evidence type="ECO:0000259" key="13">
    <source>
        <dbReference type="PROSITE" id="PS50023"/>
    </source>
</evidence>
<evidence type="ECO:0000313" key="15">
    <source>
        <dbReference type="EnsemblMetazoa" id="tetur02g00810.1"/>
    </source>
</evidence>
<evidence type="ECO:0000256" key="11">
    <source>
        <dbReference type="RuleBase" id="RU000682"/>
    </source>
</evidence>
<evidence type="ECO:0000256" key="10">
    <source>
        <dbReference type="PROSITE-ProRule" id="PRU00125"/>
    </source>
</evidence>
<dbReference type="HOGENOM" id="CLU_027802_3_1_1"/>
<dbReference type="GO" id="GO:0005634">
    <property type="term" value="C:nucleus"/>
    <property type="evidence" value="ECO:0007669"/>
    <property type="project" value="UniProtKB-SubCell"/>
</dbReference>
<evidence type="ECO:0000256" key="12">
    <source>
        <dbReference type="SAM" id="MobiDB-lite"/>
    </source>
</evidence>
<dbReference type="InterPro" id="IPR017970">
    <property type="entry name" value="Homeobox_CS"/>
</dbReference>
<feature type="domain" description="LIM zinc-binding" evidence="13">
    <location>
        <begin position="4"/>
        <end position="62"/>
    </location>
</feature>
<dbReference type="PROSITE" id="PS00027">
    <property type="entry name" value="HOMEOBOX_1"/>
    <property type="match status" value="1"/>
</dbReference>
<dbReference type="EnsemblMetazoa" id="tetur02g00810.1">
    <property type="protein sequence ID" value="tetur02g00810.1"/>
    <property type="gene ID" value="tetur02g00810"/>
</dbReference>
<sequence length="472" mass="51010">MKMVSCEGCAQPIKDRFLDKILDRTWHTYCVACFDCKNKLTEKCYSRDGKLFCKQDFFKRFGKKCARCSQAIFPEDYVRWARNNVYHIRCFTCVDCHKELSTGDELYILDNRLLCKRDYLTTSRHSQGIKLESPSEADLEESMISPSESEHLLGDSDCEDKLLGSTSIPGLSSLTGLTHYSSSSSTRPPSSGNGSGPPLGLSCKSSPMSASSSSVSESGLTGPLSDTLTVSSPLNCNGSGGGGGGPPSILGITSITSGVALTGRPRTTIKAKQLETLKQAFADTPKPTRHIREQLANQTGLAMRVIQVWFQNRRSKERRMKSAGIHSHRRGFMRNPRGRGPMRSLGPGQPFDSIDDSADIPQRFSYYSESSNPGDAYGYGGPASHHSPGFYEYINQGPANGETNPDLNQFPGMFNPTGPDNFSGSQPPPGIHETGSVLRPSGLPFGSLGPTGGPDGHPSSHGSASGNLEFIS</sequence>
<accession>T1JUG1</accession>
<keyword evidence="7 9" id="KW-0371">Homeobox</keyword>
<organism evidence="15 16">
    <name type="scientific">Tetranychus urticae</name>
    <name type="common">Two-spotted spider mite</name>
    <dbReference type="NCBI Taxonomy" id="32264"/>
    <lineage>
        <taxon>Eukaryota</taxon>
        <taxon>Metazoa</taxon>
        <taxon>Ecdysozoa</taxon>
        <taxon>Arthropoda</taxon>
        <taxon>Chelicerata</taxon>
        <taxon>Arachnida</taxon>
        <taxon>Acari</taxon>
        <taxon>Acariformes</taxon>
        <taxon>Trombidiformes</taxon>
        <taxon>Prostigmata</taxon>
        <taxon>Eleutherengona</taxon>
        <taxon>Raphignathae</taxon>
        <taxon>Tetranychoidea</taxon>
        <taxon>Tetranychidae</taxon>
        <taxon>Tetranychus</taxon>
    </lineage>
</organism>
<dbReference type="Proteomes" id="UP000015104">
    <property type="component" value="Unassembled WGS sequence"/>
</dbReference>
<feature type="compositionally biased region" description="Low complexity" evidence="12">
    <location>
        <begin position="456"/>
        <end position="466"/>
    </location>
</feature>
<dbReference type="GO" id="GO:0008270">
    <property type="term" value="F:zinc ion binding"/>
    <property type="evidence" value="ECO:0007669"/>
    <property type="project" value="InterPro"/>
</dbReference>
<evidence type="ECO:0000256" key="9">
    <source>
        <dbReference type="PROSITE-ProRule" id="PRU00108"/>
    </source>
</evidence>
<dbReference type="InterPro" id="IPR001356">
    <property type="entry name" value="HD"/>
</dbReference>
<dbReference type="Gene3D" id="2.10.110.10">
    <property type="entry name" value="Cysteine Rich Protein"/>
    <property type="match status" value="2"/>
</dbReference>
<feature type="compositionally biased region" description="Low complexity" evidence="12">
    <location>
        <begin position="178"/>
        <end position="218"/>
    </location>
</feature>
<feature type="region of interest" description="Disordered" evidence="12">
    <location>
        <begin position="389"/>
        <end position="472"/>
    </location>
</feature>
<dbReference type="Pfam" id="PF00046">
    <property type="entry name" value="Homeodomain"/>
    <property type="match status" value="1"/>
</dbReference>
<reference evidence="15" key="2">
    <citation type="submission" date="2015-06" db="UniProtKB">
        <authorList>
            <consortium name="EnsemblMetazoa"/>
        </authorList>
    </citation>
    <scope>IDENTIFICATION</scope>
</reference>
<dbReference type="SUPFAM" id="SSF46689">
    <property type="entry name" value="Homeodomain-like"/>
    <property type="match status" value="1"/>
</dbReference>
<dbReference type="GO" id="GO:0000981">
    <property type="term" value="F:DNA-binding transcription factor activity, RNA polymerase II-specific"/>
    <property type="evidence" value="ECO:0007669"/>
    <property type="project" value="InterPro"/>
</dbReference>
<reference evidence="16" key="1">
    <citation type="submission" date="2011-08" db="EMBL/GenBank/DDBJ databases">
        <authorList>
            <person name="Rombauts S."/>
        </authorList>
    </citation>
    <scope>NUCLEOTIDE SEQUENCE</scope>
    <source>
        <strain evidence="16">London</strain>
    </source>
</reference>
<comment type="subcellular location">
    <subcellularLocation>
        <location evidence="1 9 11">Nucleus</location>
    </subcellularLocation>
</comment>
<feature type="compositionally biased region" description="Polar residues" evidence="12">
    <location>
        <begin position="397"/>
        <end position="407"/>
    </location>
</feature>
<dbReference type="PROSITE" id="PS50023">
    <property type="entry name" value="LIM_DOMAIN_2"/>
    <property type="match status" value="2"/>
</dbReference>
<feature type="compositionally biased region" description="Basic residues" evidence="12">
    <location>
        <begin position="317"/>
        <end position="332"/>
    </location>
</feature>
<dbReference type="eggNOG" id="KOG0490">
    <property type="taxonomic scope" value="Eukaryota"/>
</dbReference>
<feature type="DNA-binding region" description="Homeobox" evidence="9">
    <location>
        <begin position="262"/>
        <end position="321"/>
    </location>
</feature>
<keyword evidence="16" id="KW-1185">Reference proteome</keyword>
<feature type="region of interest" description="Disordered" evidence="12">
    <location>
        <begin position="317"/>
        <end position="341"/>
    </location>
</feature>
<dbReference type="SUPFAM" id="SSF57716">
    <property type="entry name" value="Glucocorticoid receptor-like (DNA-binding domain)"/>
    <property type="match status" value="2"/>
</dbReference>